<evidence type="ECO:0000256" key="2">
    <source>
        <dbReference type="ARBA" id="ARBA00007379"/>
    </source>
</evidence>
<accession>A0A1M5SNC8</accession>
<evidence type="ECO:0000313" key="14">
    <source>
        <dbReference type="EMBL" id="SHH40069.1"/>
    </source>
</evidence>
<feature type="transmembrane region" description="Helical" evidence="11">
    <location>
        <begin position="214"/>
        <end position="239"/>
    </location>
</feature>
<dbReference type="RefSeq" id="WP_084602020.1">
    <property type="nucleotide sequence ID" value="NZ_FQXH01000022.1"/>
</dbReference>
<dbReference type="AlphaFoldDB" id="A0A1M5SNC8"/>
<keyword evidence="6 11" id="KW-0812">Transmembrane</keyword>
<evidence type="ECO:0000256" key="5">
    <source>
        <dbReference type="ARBA" id="ARBA00022618"/>
    </source>
</evidence>
<dbReference type="GO" id="GO:0051301">
    <property type="term" value="P:cell division"/>
    <property type="evidence" value="ECO:0007669"/>
    <property type="project" value="UniProtKB-KW"/>
</dbReference>
<dbReference type="PANTHER" id="PTHR47755:SF1">
    <property type="entry name" value="CELL DIVISION PROTEIN FTSX"/>
    <property type="match status" value="1"/>
</dbReference>
<dbReference type="InterPro" id="IPR004513">
    <property type="entry name" value="FtsX"/>
</dbReference>
<comment type="similarity">
    <text evidence="2 10">Belongs to the ABC-4 integral membrane protein family. FtsX subfamily.</text>
</comment>
<feature type="transmembrane region" description="Helical" evidence="11">
    <location>
        <begin position="21"/>
        <end position="45"/>
    </location>
</feature>
<evidence type="ECO:0000259" key="12">
    <source>
        <dbReference type="Pfam" id="PF02687"/>
    </source>
</evidence>
<keyword evidence="5 10" id="KW-0132">Cell division</keyword>
<keyword evidence="8 10" id="KW-0472">Membrane</keyword>
<dbReference type="OrthoDB" id="9812531at2"/>
<organism evidence="14 15">
    <name type="scientific">Tepidibacter thalassicus DSM 15285</name>
    <dbReference type="NCBI Taxonomy" id="1123350"/>
    <lineage>
        <taxon>Bacteria</taxon>
        <taxon>Bacillati</taxon>
        <taxon>Bacillota</taxon>
        <taxon>Clostridia</taxon>
        <taxon>Peptostreptococcales</taxon>
        <taxon>Peptostreptococcaceae</taxon>
        <taxon>Tepidibacter</taxon>
    </lineage>
</organism>
<gene>
    <name evidence="14" type="ORF">SAMN02744040_01834</name>
</gene>
<proteinExistence type="inferred from homology"/>
<feature type="transmembrane region" description="Helical" evidence="11">
    <location>
        <begin position="171"/>
        <end position="194"/>
    </location>
</feature>
<evidence type="ECO:0000256" key="8">
    <source>
        <dbReference type="ARBA" id="ARBA00023136"/>
    </source>
</evidence>
<dbReference type="Pfam" id="PF18075">
    <property type="entry name" value="FtsX_ECD"/>
    <property type="match status" value="1"/>
</dbReference>
<sequence>MINSIMYNIKEGVKGVVRNPTMAVVSIGSVAASLFILGIIFSIVLNVNNFTMLIQNQFDKVQVYLEKDLSSQDIFNLKNQIEEIDGVKDVTFESKEDALNKMKKRWGKESYLLEGLDNPLQNSYIIEVEELEDIGKVAEKLKKFNGIEDVRYYRDVVKKLMKFSDLVKTSGIFIIVLLASLSLFIISNTIKLALHSRKKEINIMKYIGATDWFIRGPFIIEGIILGGLGALLALCVTYFGYDYFYNKFSVPSYSVFSIYILPISSIVDSLFLIFMVMGIGIGIIGSIISLRRYLKV</sequence>
<dbReference type="Proteomes" id="UP000242520">
    <property type="component" value="Unassembled WGS sequence"/>
</dbReference>
<feature type="domain" description="FtsX extracellular" evidence="13">
    <location>
        <begin position="61"/>
        <end position="150"/>
    </location>
</feature>
<comment type="subcellular location">
    <subcellularLocation>
        <location evidence="1">Cell membrane</location>
        <topology evidence="1">Multi-pass membrane protein</topology>
    </subcellularLocation>
</comment>
<keyword evidence="9 10" id="KW-0131">Cell cycle</keyword>
<evidence type="ECO:0000313" key="15">
    <source>
        <dbReference type="Proteomes" id="UP000242520"/>
    </source>
</evidence>
<dbReference type="Pfam" id="PF02687">
    <property type="entry name" value="FtsX"/>
    <property type="match status" value="1"/>
</dbReference>
<keyword evidence="7 11" id="KW-1133">Transmembrane helix</keyword>
<dbReference type="EMBL" id="FQXH01000022">
    <property type="protein sequence ID" value="SHH40069.1"/>
    <property type="molecule type" value="Genomic_DNA"/>
</dbReference>
<dbReference type="NCBIfam" id="NF038347">
    <property type="entry name" value="FtsX_Gpos"/>
    <property type="match status" value="1"/>
</dbReference>
<evidence type="ECO:0000256" key="10">
    <source>
        <dbReference type="PIRNR" id="PIRNR003097"/>
    </source>
</evidence>
<protein>
    <recommendedName>
        <fullName evidence="3 10">Cell division protein FtsX</fullName>
    </recommendedName>
</protein>
<keyword evidence="4 10" id="KW-1003">Cell membrane</keyword>
<evidence type="ECO:0000256" key="7">
    <source>
        <dbReference type="ARBA" id="ARBA00022989"/>
    </source>
</evidence>
<name>A0A1M5SNC8_9FIRM</name>
<evidence type="ECO:0000256" key="4">
    <source>
        <dbReference type="ARBA" id="ARBA00022475"/>
    </source>
</evidence>
<dbReference type="PANTHER" id="PTHR47755">
    <property type="entry name" value="CELL DIVISION PROTEIN FTSX"/>
    <property type="match status" value="1"/>
</dbReference>
<dbReference type="InterPro" id="IPR058204">
    <property type="entry name" value="FtsX_firmicutes-type"/>
</dbReference>
<reference evidence="15" key="1">
    <citation type="submission" date="2016-11" db="EMBL/GenBank/DDBJ databases">
        <authorList>
            <person name="Varghese N."/>
            <person name="Submissions S."/>
        </authorList>
    </citation>
    <scope>NUCLEOTIDE SEQUENCE [LARGE SCALE GENOMIC DNA]</scope>
    <source>
        <strain evidence="15">DSM 15285</strain>
    </source>
</reference>
<dbReference type="PIRSF" id="PIRSF003097">
    <property type="entry name" value="FtsX"/>
    <property type="match status" value="1"/>
</dbReference>
<feature type="domain" description="ABC3 transporter permease C-terminal" evidence="12">
    <location>
        <begin position="172"/>
        <end position="295"/>
    </location>
</feature>
<dbReference type="InterPro" id="IPR003838">
    <property type="entry name" value="ABC3_permease_C"/>
</dbReference>
<dbReference type="GO" id="GO:0005886">
    <property type="term" value="C:plasma membrane"/>
    <property type="evidence" value="ECO:0007669"/>
    <property type="project" value="UniProtKB-SubCell"/>
</dbReference>
<evidence type="ECO:0000256" key="9">
    <source>
        <dbReference type="ARBA" id="ARBA00023306"/>
    </source>
</evidence>
<dbReference type="Gene3D" id="3.30.70.3040">
    <property type="match status" value="1"/>
</dbReference>
<evidence type="ECO:0000256" key="6">
    <source>
        <dbReference type="ARBA" id="ARBA00022692"/>
    </source>
</evidence>
<evidence type="ECO:0000256" key="1">
    <source>
        <dbReference type="ARBA" id="ARBA00004651"/>
    </source>
</evidence>
<feature type="transmembrane region" description="Helical" evidence="11">
    <location>
        <begin position="259"/>
        <end position="290"/>
    </location>
</feature>
<dbReference type="InterPro" id="IPR040690">
    <property type="entry name" value="FtsX_ECD"/>
</dbReference>
<evidence type="ECO:0000259" key="13">
    <source>
        <dbReference type="Pfam" id="PF18075"/>
    </source>
</evidence>
<keyword evidence="15" id="KW-1185">Reference proteome</keyword>
<dbReference type="STRING" id="1123350.SAMN02744040_01834"/>
<comment type="function">
    <text evidence="10">Part of the ABC transporter FtsEX involved in asymmetric cellular division facilitating the initiation of sporulation.</text>
</comment>
<evidence type="ECO:0000256" key="3">
    <source>
        <dbReference type="ARBA" id="ARBA00021907"/>
    </source>
</evidence>
<evidence type="ECO:0000256" key="11">
    <source>
        <dbReference type="SAM" id="Phobius"/>
    </source>
</evidence>